<evidence type="ECO:0000256" key="1">
    <source>
        <dbReference type="ARBA" id="ARBA00006484"/>
    </source>
</evidence>
<dbReference type="GO" id="GO:0016491">
    <property type="term" value="F:oxidoreductase activity"/>
    <property type="evidence" value="ECO:0007669"/>
    <property type="project" value="UniProtKB-KW"/>
</dbReference>
<sequence>MSLLTNTKVAVVTGGASGLGLATTKKFVAQNIKTIIVGRNEANLKQTADELGGLCSYKVCDLSDLAAIPALIKEIEAEFGTIDILVNNAGINLKKKFEEVSDEEFQRIVQTNVNSVFTISREVVKLMLEKGTGSIVNISSMAAQYGIPYVIAYTAAKTAIDGMTKAMAVELSPKGIRVNCVAPGFIKTAMSAKALDSDPERKNKVLSRTPMGYLGVPEDVAEAVYFLASDSAKYVTGAILPVDGGNSIGF</sequence>
<dbReference type="Pfam" id="PF13561">
    <property type="entry name" value="adh_short_C2"/>
    <property type="match status" value="1"/>
</dbReference>
<keyword evidence="3" id="KW-1185">Reference proteome</keyword>
<dbReference type="RefSeq" id="WP_377101723.1">
    <property type="nucleotide sequence ID" value="NZ_JBHTHU010000020.1"/>
</dbReference>
<protein>
    <submittedName>
        <fullName evidence="2">SDR family NAD(P)-dependent oxidoreductase</fullName>
        <ecNumber evidence="2">1.1.1.-</ecNumber>
    </submittedName>
</protein>
<dbReference type="Gene3D" id="3.40.50.720">
    <property type="entry name" value="NAD(P)-binding Rossmann-like Domain"/>
    <property type="match status" value="1"/>
</dbReference>
<gene>
    <name evidence="2" type="ORF">ACFQZS_15140</name>
</gene>
<dbReference type="SUPFAM" id="SSF51735">
    <property type="entry name" value="NAD(P)-binding Rossmann-fold domains"/>
    <property type="match status" value="1"/>
</dbReference>
<dbReference type="Proteomes" id="UP001596958">
    <property type="component" value="Unassembled WGS sequence"/>
</dbReference>
<comment type="similarity">
    <text evidence="1">Belongs to the short-chain dehydrogenases/reductases (SDR) family.</text>
</comment>
<accession>A0ABW2Z0B6</accession>
<dbReference type="PANTHER" id="PTHR42760">
    <property type="entry name" value="SHORT-CHAIN DEHYDROGENASES/REDUCTASES FAMILY MEMBER"/>
    <property type="match status" value="1"/>
</dbReference>
<reference evidence="3" key="1">
    <citation type="journal article" date="2019" name="Int. J. Syst. Evol. Microbiol.">
        <title>The Global Catalogue of Microorganisms (GCM) 10K type strain sequencing project: providing services to taxonomists for standard genome sequencing and annotation.</title>
        <authorList>
            <consortium name="The Broad Institute Genomics Platform"/>
            <consortium name="The Broad Institute Genome Sequencing Center for Infectious Disease"/>
            <person name="Wu L."/>
            <person name="Ma J."/>
        </authorList>
    </citation>
    <scope>NUCLEOTIDE SEQUENCE [LARGE SCALE GENOMIC DNA]</scope>
    <source>
        <strain evidence="3">CCUG 63418</strain>
    </source>
</reference>
<dbReference type="InterPro" id="IPR002347">
    <property type="entry name" value="SDR_fam"/>
</dbReference>
<dbReference type="NCBIfam" id="NF005559">
    <property type="entry name" value="PRK07231.1"/>
    <property type="match status" value="1"/>
</dbReference>
<dbReference type="CDD" id="cd05233">
    <property type="entry name" value="SDR_c"/>
    <property type="match status" value="1"/>
</dbReference>
<dbReference type="PRINTS" id="PR00080">
    <property type="entry name" value="SDRFAMILY"/>
</dbReference>
<keyword evidence="2" id="KW-0560">Oxidoreductase</keyword>
<comment type="caution">
    <text evidence="2">The sequence shown here is derived from an EMBL/GenBank/DDBJ whole genome shotgun (WGS) entry which is preliminary data.</text>
</comment>
<evidence type="ECO:0000313" key="2">
    <source>
        <dbReference type="EMBL" id="MFD0751485.1"/>
    </source>
</evidence>
<evidence type="ECO:0000313" key="3">
    <source>
        <dbReference type="Proteomes" id="UP001596958"/>
    </source>
</evidence>
<dbReference type="InterPro" id="IPR036291">
    <property type="entry name" value="NAD(P)-bd_dom_sf"/>
</dbReference>
<dbReference type="EC" id="1.1.1.-" evidence="2"/>
<dbReference type="InterPro" id="IPR020904">
    <property type="entry name" value="Sc_DH/Rdtase_CS"/>
</dbReference>
<dbReference type="PROSITE" id="PS00061">
    <property type="entry name" value="ADH_SHORT"/>
    <property type="match status" value="1"/>
</dbReference>
<dbReference type="NCBIfam" id="NF009466">
    <property type="entry name" value="PRK12826.1-2"/>
    <property type="match status" value="1"/>
</dbReference>
<dbReference type="PRINTS" id="PR00081">
    <property type="entry name" value="GDHRDH"/>
</dbReference>
<proteinExistence type="inferred from homology"/>
<name>A0ABW2Z0B6_9SPHI</name>
<dbReference type="EMBL" id="JBHTHU010000020">
    <property type="protein sequence ID" value="MFD0751485.1"/>
    <property type="molecule type" value="Genomic_DNA"/>
</dbReference>
<organism evidence="2 3">
    <name type="scientific">Mucilaginibacter calamicampi</name>
    <dbReference type="NCBI Taxonomy" id="1302352"/>
    <lineage>
        <taxon>Bacteria</taxon>
        <taxon>Pseudomonadati</taxon>
        <taxon>Bacteroidota</taxon>
        <taxon>Sphingobacteriia</taxon>
        <taxon>Sphingobacteriales</taxon>
        <taxon>Sphingobacteriaceae</taxon>
        <taxon>Mucilaginibacter</taxon>
    </lineage>
</organism>